<feature type="compositionally biased region" description="Low complexity" evidence="1">
    <location>
        <begin position="12"/>
        <end position="23"/>
    </location>
</feature>
<proteinExistence type="predicted"/>
<reference evidence="2" key="1">
    <citation type="journal article" date="2021" name="New Phytol.">
        <title>Evolutionary innovations through gain and loss of genes in the ectomycorrhizal Boletales.</title>
        <authorList>
            <person name="Wu G."/>
            <person name="Miyauchi S."/>
            <person name="Morin E."/>
            <person name="Kuo A."/>
            <person name="Drula E."/>
            <person name="Varga T."/>
            <person name="Kohler A."/>
            <person name="Feng B."/>
            <person name="Cao Y."/>
            <person name="Lipzen A."/>
            <person name="Daum C."/>
            <person name="Hundley H."/>
            <person name="Pangilinan J."/>
            <person name="Johnson J."/>
            <person name="Barry K."/>
            <person name="LaButti K."/>
            <person name="Ng V."/>
            <person name="Ahrendt S."/>
            <person name="Min B."/>
            <person name="Choi I.G."/>
            <person name="Park H."/>
            <person name="Plett J.M."/>
            <person name="Magnuson J."/>
            <person name="Spatafora J.W."/>
            <person name="Nagy L.G."/>
            <person name="Henrissat B."/>
            <person name="Grigoriev I.V."/>
            <person name="Yang Z.L."/>
            <person name="Xu J."/>
            <person name="Martin F.M."/>
        </authorList>
    </citation>
    <scope>NUCLEOTIDE SEQUENCE</scope>
    <source>
        <strain evidence="2">KKN 215</strain>
    </source>
</reference>
<sequence length="150" mass="16456">MTRGGFGYHLKPPTTSPSGSTSNTLASSYGGINLTNLIMNTSLRKKYVFHAASLRLTGAGVDQDDDERVLGGAPPGHIFLEDYVPPLGPDQTTHPVIKNIWQKIVIEFPFFPSLHKFLSTRPNVVPIAVTTGLGPQHQEKPLLVKLYDYE</sequence>
<evidence type="ECO:0000313" key="3">
    <source>
        <dbReference type="Proteomes" id="UP000813824"/>
    </source>
</evidence>
<name>A0A8K0ULX8_9AGAR</name>
<evidence type="ECO:0000256" key="1">
    <source>
        <dbReference type="SAM" id="MobiDB-lite"/>
    </source>
</evidence>
<dbReference type="EMBL" id="JAEVFJ010000021">
    <property type="protein sequence ID" value="KAH8096942.1"/>
    <property type="molecule type" value="Genomic_DNA"/>
</dbReference>
<comment type="caution">
    <text evidence="2">The sequence shown here is derived from an EMBL/GenBank/DDBJ whole genome shotgun (WGS) entry which is preliminary data.</text>
</comment>
<evidence type="ECO:0000313" key="2">
    <source>
        <dbReference type="EMBL" id="KAH8096942.1"/>
    </source>
</evidence>
<feature type="region of interest" description="Disordered" evidence="1">
    <location>
        <begin position="1"/>
        <end position="23"/>
    </location>
</feature>
<gene>
    <name evidence="2" type="ORF">BXZ70DRAFT_1009277</name>
</gene>
<dbReference type="Proteomes" id="UP000813824">
    <property type="component" value="Unassembled WGS sequence"/>
</dbReference>
<protein>
    <submittedName>
        <fullName evidence="2">Uncharacterized protein</fullName>
    </submittedName>
</protein>
<dbReference type="AlphaFoldDB" id="A0A8K0ULX8"/>
<keyword evidence="3" id="KW-1185">Reference proteome</keyword>
<organism evidence="2 3">
    <name type="scientific">Cristinia sonorae</name>
    <dbReference type="NCBI Taxonomy" id="1940300"/>
    <lineage>
        <taxon>Eukaryota</taxon>
        <taxon>Fungi</taxon>
        <taxon>Dikarya</taxon>
        <taxon>Basidiomycota</taxon>
        <taxon>Agaricomycotina</taxon>
        <taxon>Agaricomycetes</taxon>
        <taxon>Agaricomycetidae</taxon>
        <taxon>Agaricales</taxon>
        <taxon>Pleurotineae</taxon>
        <taxon>Stephanosporaceae</taxon>
        <taxon>Cristinia</taxon>
    </lineage>
</organism>
<accession>A0A8K0ULX8</accession>
<dbReference type="OrthoDB" id="3211402at2759"/>